<gene>
    <name evidence="1" type="ORF">RJT34_08860</name>
</gene>
<comment type="caution">
    <text evidence="1">The sequence shown here is derived from an EMBL/GenBank/DDBJ whole genome shotgun (WGS) entry which is preliminary data.</text>
</comment>
<name>A0AAN9PW11_CLITE</name>
<dbReference type="EMBL" id="JAYKXN010000002">
    <property type="protein sequence ID" value="KAK7311013.1"/>
    <property type="molecule type" value="Genomic_DNA"/>
</dbReference>
<organism evidence="1 2">
    <name type="scientific">Clitoria ternatea</name>
    <name type="common">Butterfly pea</name>
    <dbReference type="NCBI Taxonomy" id="43366"/>
    <lineage>
        <taxon>Eukaryota</taxon>
        <taxon>Viridiplantae</taxon>
        <taxon>Streptophyta</taxon>
        <taxon>Embryophyta</taxon>
        <taxon>Tracheophyta</taxon>
        <taxon>Spermatophyta</taxon>
        <taxon>Magnoliopsida</taxon>
        <taxon>eudicotyledons</taxon>
        <taxon>Gunneridae</taxon>
        <taxon>Pentapetalae</taxon>
        <taxon>rosids</taxon>
        <taxon>fabids</taxon>
        <taxon>Fabales</taxon>
        <taxon>Fabaceae</taxon>
        <taxon>Papilionoideae</taxon>
        <taxon>50 kb inversion clade</taxon>
        <taxon>NPAAA clade</taxon>
        <taxon>indigoferoid/millettioid clade</taxon>
        <taxon>Phaseoleae</taxon>
        <taxon>Clitoria</taxon>
    </lineage>
</organism>
<sequence>MQLSNNLLPFFPYHRRFPLCSFALVSTCEIQDKLTYQNFFIELFLYLHAEVLILTFSLKSTSVNLIFVCQGTRFTSHSGEIHLNVSNIMHEVEHWRSCR</sequence>
<evidence type="ECO:0000313" key="1">
    <source>
        <dbReference type="EMBL" id="KAK7311013.1"/>
    </source>
</evidence>
<proteinExistence type="predicted"/>
<dbReference type="AlphaFoldDB" id="A0AAN9PW11"/>
<protein>
    <submittedName>
        <fullName evidence="1">Uncharacterized protein</fullName>
    </submittedName>
</protein>
<accession>A0AAN9PW11</accession>
<reference evidence="1 2" key="1">
    <citation type="submission" date="2024-01" db="EMBL/GenBank/DDBJ databases">
        <title>The genomes of 5 underutilized Papilionoideae crops provide insights into root nodulation and disease resistance.</title>
        <authorList>
            <person name="Yuan L."/>
        </authorList>
    </citation>
    <scope>NUCLEOTIDE SEQUENCE [LARGE SCALE GENOMIC DNA]</scope>
    <source>
        <strain evidence="1">LY-2023</strain>
        <tissue evidence="1">Leaf</tissue>
    </source>
</reference>
<evidence type="ECO:0000313" key="2">
    <source>
        <dbReference type="Proteomes" id="UP001359559"/>
    </source>
</evidence>
<keyword evidence="2" id="KW-1185">Reference proteome</keyword>
<dbReference type="Proteomes" id="UP001359559">
    <property type="component" value="Unassembled WGS sequence"/>
</dbReference>